<accession>A0A2M7XDW6</accession>
<keyword evidence="10 12" id="KW-0456">Lyase</keyword>
<keyword evidence="11 12" id="KW-0326">Glycosidase</keyword>
<evidence type="ECO:0000256" key="11">
    <source>
        <dbReference type="ARBA" id="ARBA00023295"/>
    </source>
</evidence>
<feature type="binding site" evidence="12">
    <location>
        <position position="228"/>
    </location>
    <ligand>
        <name>[4Fe-4S] cluster</name>
        <dbReference type="ChEBI" id="CHEBI:49883"/>
    </ligand>
</feature>
<evidence type="ECO:0000313" key="14">
    <source>
        <dbReference type="EMBL" id="PJA45916.1"/>
    </source>
</evidence>
<reference evidence="15" key="1">
    <citation type="submission" date="2017-09" db="EMBL/GenBank/DDBJ databases">
        <title>Depth-based differentiation of microbial function through sediment-hosted aquifers and enrichment of novel symbionts in the deep terrestrial subsurface.</title>
        <authorList>
            <person name="Probst A.J."/>
            <person name="Ladd B."/>
            <person name="Jarett J.K."/>
            <person name="Geller-Mcgrath D.E."/>
            <person name="Sieber C.M.K."/>
            <person name="Emerson J.B."/>
            <person name="Anantharaman K."/>
            <person name="Thomas B.C."/>
            <person name="Malmstrom R."/>
            <person name="Stieglmeier M."/>
            <person name="Klingl A."/>
            <person name="Woyke T."/>
            <person name="Ryan C.M."/>
            <person name="Banfield J.F."/>
        </authorList>
    </citation>
    <scope>NUCLEOTIDE SEQUENCE [LARGE SCALE GENOMIC DNA]</scope>
</reference>
<keyword evidence="7 12" id="KW-0411">Iron-sulfur</keyword>
<dbReference type="InterPro" id="IPR003265">
    <property type="entry name" value="HhH-GPD_domain"/>
</dbReference>
<keyword evidence="8 12" id="KW-0238">DNA-binding</keyword>
<dbReference type="PANTHER" id="PTHR10359">
    <property type="entry name" value="A/G-SPECIFIC ADENINE GLYCOSYLASE/ENDONUCLEASE III"/>
    <property type="match status" value="1"/>
</dbReference>
<evidence type="ECO:0000256" key="12">
    <source>
        <dbReference type="HAMAP-Rule" id="MF_00942"/>
    </source>
</evidence>
<dbReference type="CDD" id="cd00056">
    <property type="entry name" value="ENDO3c"/>
    <property type="match status" value="1"/>
</dbReference>
<keyword evidence="14" id="KW-0255">Endonuclease</keyword>
<proteinExistence type="inferred from homology"/>
<dbReference type="Pfam" id="PF00730">
    <property type="entry name" value="HhH-GPD"/>
    <property type="match status" value="1"/>
</dbReference>
<sequence>MGCVIFCYGVCEWICVFGTFIVSVITVLRLNHLVMHTDIIHTLKLLKKRWKNPGAMEIGNPYQNVVGVLLSARTRDEQVLKLMPRFFRAFPTVQKLAEATPKQIETKINTIGMYRQKAKNLKGLAERVVSVYDGTIPRTLEELITLPGVGRKTASVVLVASFNTPAIAVDTHVHRVTNRLGWVKTKTPEKTEQALLKIVPDPWKKTVNQVFVKHGRYVCIQKPRCWACPVKDLCAFQKKNLEAPKNAHAILEDIEQREAFLETLREDAV</sequence>
<name>A0A2M7XDW6_9BACT</name>
<dbReference type="GO" id="GO:0006285">
    <property type="term" value="P:base-excision repair, AP site formation"/>
    <property type="evidence" value="ECO:0007669"/>
    <property type="project" value="TreeGrafter"/>
</dbReference>
<comment type="caution">
    <text evidence="14">The sequence shown here is derived from an EMBL/GenBank/DDBJ whole genome shotgun (WGS) entry which is preliminary data.</text>
</comment>
<evidence type="ECO:0000256" key="1">
    <source>
        <dbReference type="ARBA" id="ARBA00008343"/>
    </source>
</evidence>
<evidence type="ECO:0000256" key="5">
    <source>
        <dbReference type="ARBA" id="ARBA00022801"/>
    </source>
</evidence>
<dbReference type="GO" id="GO:0003677">
    <property type="term" value="F:DNA binding"/>
    <property type="evidence" value="ECO:0007669"/>
    <property type="project" value="UniProtKB-UniRule"/>
</dbReference>
<comment type="function">
    <text evidence="12">DNA repair enzyme that has both DNA N-glycosylase activity and AP-lyase activity. The DNA N-glycosylase activity releases various damaged pyrimidines from DNA by cleaving the N-glycosidic bond, leaving an AP (apurinic/apyrimidinic) site. The AP-lyase activity cleaves the phosphodiester bond 3' to the AP site by a beta-elimination, leaving a 3'-terminal unsaturated sugar and a product with a terminal 5'-phosphate.</text>
</comment>
<dbReference type="Pfam" id="PF00633">
    <property type="entry name" value="HHH"/>
    <property type="match status" value="1"/>
</dbReference>
<feature type="binding site" evidence="12">
    <location>
        <position position="219"/>
    </location>
    <ligand>
        <name>[4Fe-4S] cluster</name>
        <dbReference type="ChEBI" id="CHEBI:49883"/>
    </ligand>
</feature>
<feature type="binding site" evidence="12">
    <location>
        <position position="225"/>
    </location>
    <ligand>
        <name>[4Fe-4S] cluster</name>
        <dbReference type="ChEBI" id="CHEBI:49883"/>
    </ligand>
</feature>
<dbReference type="InterPro" id="IPR011257">
    <property type="entry name" value="DNA_glycosylase"/>
</dbReference>
<dbReference type="EMBL" id="PFWU01000016">
    <property type="protein sequence ID" value="PJA45916.1"/>
    <property type="molecule type" value="Genomic_DNA"/>
</dbReference>
<evidence type="ECO:0000256" key="7">
    <source>
        <dbReference type="ARBA" id="ARBA00023014"/>
    </source>
</evidence>
<dbReference type="GO" id="GO:0019104">
    <property type="term" value="F:DNA N-glycosylase activity"/>
    <property type="evidence" value="ECO:0007669"/>
    <property type="project" value="UniProtKB-UniRule"/>
</dbReference>
<evidence type="ECO:0000259" key="13">
    <source>
        <dbReference type="SMART" id="SM00478"/>
    </source>
</evidence>
<evidence type="ECO:0000256" key="4">
    <source>
        <dbReference type="ARBA" id="ARBA00022763"/>
    </source>
</evidence>
<dbReference type="Gene3D" id="1.10.1670.10">
    <property type="entry name" value="Helix-hairpin-Helix base-excision DNA repair enzymes (C-terminal)"/>
    <property type="match status" value="1"/>
</dbReference>
<evidence type="ECO:0000256" key="2">
    <source>
        <dbReference type="ARBA" id="ARBA00022485"/>
    </source>
</evidence>
<dbReference type="PANTHER" id="PTHR10359:SF18">
    <property type="entry name" value="ENDONUCLEASE III"/>
    <property type="match status" value="1"/>
</dbReference>
<keyword evidence="4 12" id="KW-0227">DNA damage</keyword>
<evidence type="ECO:0000256" key="6">
    <source>
        <dbReference type="ARBA" id="ARBA00023004"/>
    </source>
</evidence>
<dbReference type="PROSITE" id="PS01155">
    <property type="entry name" value="ENDONUCLEASE_III_2"/>
    <property type="match status" value="1"/>
</dbReference>
<dbReference type="Proteomes" id="UP000229385">
    <property type="component" value="Unassembled WGS sequence"/>
</dbReference>
<evidence type="ECO:0000256" key="3">
    <source>
        <dbReference type="ARBA" id="ARBA00022723"/>
    </source>
</evidence>
<dbReference type="AlphaFoldDB" id="A0A2M7XDW6"/>
<dbReference type="InterPro" id="IPR023170">
    <property type="entry name" value="HhH_base_excis_C"/>
</dbReference>
<dbReference type="GO" id="GO:0046872">
    <property type="term" value="F:metal ion binding"/>
    <property type="evidence" value="ECO:0007669"/>
    <property type="project" value="UniProtKB-KW"/>
</dbReference>
<keyword evidence="2 12" id="KW-0004">4Fe-4S</keyword>
<gene>
    <name evidence="12" type="primary">nth</name>
    <name evidence="14" type="ORF">CO174_01295</name>
</gene>
<dbReference type="SMART" id="SM00478">
    <property type="entry name" value="ENDO3c"/>
    <property type="match status" value="1"/>
</dbReference>
<evidence type="ECO:0000256" key="8">
    <source>
        <dbReference type="ARBA" id="ARBA00023125"/>
    </source>
</evidence>
<dbReference type="FunFam" id="1.10.340.30:FF:000001">
    <property type="entry name" value="Endonuclease III"/>
    <property type="match status" value="1"/>
</dbReference>
<keyword evidence="9 12" id="KW-0234">DNA repair</keyword>
<feature type="domain" description="HhH-GPD" evidence="13">
    <location>
        <begin position="70"/>
        <end position="217"/>
    </location>
</feature>
<keyword evidence="5 12" id="KW-0378">Hydrolase</keyword>
<keyword evidence="14" id="KW-0540">Nuclease</keyword>
<dbReference type="GO" id="GO:0140078">
    <property type="term" value="F:class I DNA-(apurinic or apyrimidinic site) endonuclease activity"/>
    <property type="evidence" value="ECO:0007669"/>
    <property type="project" value="UniProtKB-EC"/>
</dbReference>
<keyword evidence="6 12" id="KW-0408">Iron</keyword>
<comment type="similarity">
    <text evidence="1 12">Belongs to the Nth/MutY family.</text>
</comment>
<dbReference type="SUPFAM" id="SSF48150">
    <property type="entry name" value="DNA-glycosylase"/>
    <property type="match status" value="1"/>
</dbReference>
<organism evidence="14 15">
    <name type="scientific">Candidatus Uhrbacteria bacterium CG_4_9_14_3_um_filter_50_9</name>
    <dbReference type="NCBI Taxonomy" id="1975035"/>
    <lineage>
        <taxon>Bacteria</taxon>
        <taxon>Candidatus Uhriibacteriota</taxon>
    </lineage>
</organism>
<dbReference type="FunFam" id="1.10.1670.10:FF:000001">
    <property type="entry name" value="Endonuclease III"/>
    <property type="match status" value="1"/>
</dbReference>
<feature type="binding site" evidence="12">
    <location>
        <position position="234"/>
    </location>
    <ligand>
        <name>[4Fe-4S] cluster</name>
        <dbReference type="ChEBI" id="CHEBI:49883"/>
    </ligand>
</feature>
<evidence type="ECO:0000256" key="9">
    <source>
        <dbReference type="ARBA" id="ARBA00023204"/>
    </source>
</evidence>
<keyword evidence="3 12" id="KW-0479">Metal-binding</keyword>
<dbReference type="InterPro" id="IPR000445">
    <property type="entry name" value="HhH_motif"/>
</dbReference>
<evidence type="ECO:0000313" key="15">
    <source>
        <dbReference type="Proteomes" id="UP000229385"/>
    </source>
</evidence>
<dbReference type="EC" id="4.2.99.18" evidence="12"/>
<dbReference type="InterPro" id="IPR005759">
    <property type="entry name" value="Nth"/>
</dbReference>
<dbReference type="InterPro" id="IPR004036">
    <property type="entry name" value="Endonuclease-III-like_CS2"/>
</dbReference>
<evidence type="ECO:0000256" key="10">
    <source>
        <dbReference type="ARBA" id="ARBA00023239"/>
    </source>
</evidence>
<dbReference type="Gene3D" id="1.10.340.30">
    <property type="entry name" value="Hypothetical protein, domain 2"/>
    <property type="match status" value="1"/>
</dbReference>
<dbReference type="GO" id="GO:0051539">
    <property type="term" value="F:4 iron, 4 sulfur cluster binding"/>
    <property type="evidence" value="ECO:0007669"/>
    <property type="project" value="UniProtKB-UniRule"/>
</dbReference>
<comment type="catalytic activity">
    <reaction evidence="12">
        <text>2'-deoxyribonucleotide-(2'-deoxyribose 5'-phosphate)-2'-deoxyribonucleotide-DNA = a 3'-end 2'-deoxyribonucleotide-(2,3-dehydro-2,3-deoxyribose 5'-phosphate)-DNA + a 5'-end 5'-phospho-2'-deoxyribonucleoside-DNA + H(+)</text>
        <dbReference type="Rhea" id="RHEA:66592"/>
        <dbReference type="Rhea" id="RHEA-COMP:13180"/>
        <dbReference type="Rhea" id="RHEA-COMP:16897"/>
        <dbReference type="Rhea" id="RHEA-COMP:17067"/>
        <dbReference type="ChEBI" id="CHEBI:15378"/>
        <dbReference type="ChEBI" id="CHEBI:136412"/>
        <dbReference type="ChEBI" id="CHEBI:157695"/>
        <dbReference type="ChEBI" id="CHEBI:167181"/>
        <dbReference type="EC" id="4.2.99.18"/>
    </reaction>
</comment>
<comment type="cofactor">
    <cofactor evidence="12">
        <name>[4Fe-4S] cluster</name>
        <dbReference type="ChEBI" id="CHEBI:49883"/>
    </cofactor>
    <text evidence="12">Binds 1 [4Fe-4S] cluster.</text>
</comment>
<dbReference type="HAMAP" id="MF_00942">
    <property type="entry name" value="Nth"/>
    <property type="match status" value="1"/>
</dbReference>
<protein>
    <recommendedName>
        <fullName evidence="12">Endonuclease III</fullName>
        <ecNumber evidence="12">4.2.99.18</ecNumber>
    </recommendedName>
    <alternativeName>
        <fullName evidence="12">DNA-(apurinic or apyrimidinic site) lyase</fullName>
    </alternativeName>
</protein>